<gene>
    <name evidence="2" type="ORF">LEMA_uP045290.1</name>
</gene>
<dbReference type="Proteomes" id="UP000002668">
    <property type="component" value="Genome"/>
</dbReference>
<sequence>MVLCNSAAQRAASPHKRDQVFVVPAAPATPKRASPPTDHPLVSEIRASKHARHTTSESSTTRSPSHKPPPSSSSLPSSLIAFLHELVVAPEDCH</sequence>
<accession>E5R446</accession>
<feature type="region of interest" description="Disordered" evidence="1">
    <location>
        <begin position="1"/>
        <end position="76"/>
    </location>
</feature>
<evidence type="ECO:0000256" key="1">
    <source>
        <dbReference type="SAM" id="MobiDB-lite"/>
    </source>
</evidence>
<dbReference type="EMBL" id="FP929083">
    <property type="protein sequence ID" value="CBX91823.1"/>
    <property type="molecule type" value="Genomic_DNA"/>
</dbReference>
<protein>
    <submittedName>
        <fullName evidence="2">Predicted protein</fullName>
    </submittedName>
</protein>
<proteinExistence type="predicted"/>
<dbReference type="InParanoid" id="E5R446"/>
<dbReference type="VEuPathDB" id="FungiDB:LEMA_uP045290.1"/>
<evidence type="ECO:0000313" key="3">
    <source>
        <dbReference type="Proteomes" id="UP000002668"/>
    </source>
</evidence>
<organism evidence="3">
    <name type="scientific">Leptosphaeria maculans (strain JN3 / isolate v23.1.3 / race Av1-4-5-6-7-8)</name>
    <name type="common">Blackleg fungus</name>
    <name type="synonym">Phoma lingam</name>
    <dbReference type="NCBI Taxonomy" id="985895"/>
    <lineage>
        <taxon>Eukaryota</taxon>
        <taxon>Fungi</taxon>
        <taxon>Dikarya</taxon>
        <taxon>Ascomycota</taxon>
        <taxon>Pezizomycotina</taxon>
        <taxon>Dothideomycetes</taxon>
        <taxon>Pleosporomycetidae</taxon>
        <taxon>Pleosporales</taxon>
        <taxon>Pleosporineae</taxon>
        <taxon>Leptosphaeriaceae</taxon>
        <taxon>Plenodomus</taxon>
        <taxon>Plenodomus lingam/Leptosphaeria maculans species complex</taxon>
    </lineage>
</organism>
<keyword evidence="3" id="KW-1185">Reference proteome</keyword>
<name>E5R446_LEPMJ</name>
<reference evidence="3" key="1">
    <citation type="journal article" date="2011" name="Nat. Commun.">
        <title>Effector diversification within compartments of the Leptosphaeria maculans genome affected by Repeat-Induced Point mutations.</title>
        <authorList>
            <person name="Rouxel T."/>
            <person name="Grandaubert J."/>
            <person name="Hane J.K."/>
            <person name="Hoede C."/>
            <person name="van de Wouw A.P."/>
            <person name="Couloux A."/>
            <person name="Dominguez V."/>
            <person name="Anthouard V."/>
            <person name="Bally P."/>
            <person name="Bourras S."/>
            <person name="Cozijnsen A.J."/>
            <person name="Ciuffetti L.M."/>
            <person name="Degrave A."/>
            <person name="Dilmaghani A."/>
            <person name="Duret L."/>
            <person name="Fudal I."/>
            <person name="Goodwin S.B."/>
            <person name="Gout L."/>
            <person name="Glaser N."/>
            <person name="Linglin J."/>
            <person name="Kema G.H.J."/>
            <person name="Lapalu N."/>
            <person name="Lawrence C.B."/>
            <person name="May K."/>
            <person name="Meyer M."/>
            <person name="Ollivier B."/>
            <person name="Poulain J."/>
            <person name="Schoch C.L."/>
            <person name="Simon A."/>
            <person name="Spatafora J.W."/>
            <person name="Stachowiak A."/>
            <person name="Turgeon B.G."/>
            <person name="Tyler B.M."/>
            <person name="Vincent D."/>
            <person name="Weissenbach J."/>
            <person name="Amselem J."/>
            <person name="Quesneville H."/>
            <person name="Oliver R.P."/>
            <person name="Wincker P."/>
            <person name="Balesdent M.-H."/>
            <person name="Howlett B.J."/>
        </authorList>
    </citation>
    <scope>NUCLEOTIDE SEQUENCE [LARGE SCALE GENOMIC DNA]</scope>
    <source>
        <strain evidence="3">JN3 / isolate v23.1.3 / race Av1-4-5-6-7-8</strain>
    </source>
</reference>
<dbReference type="AlphaFoldDB" id="E5R446"/>
<dbReference type="HOGENOM" id="CLU_2386571_0_0_1"/>
<evidence type="ECO:0000313" key="2">
    <source>
        <dbReference type="EMBL" id="CBX91823.1"/>
    </source>
</evidence>